<name>A0ABQ3C5U9_9GAMM</name>
<dbReference type="RefSeq" id="WP_229790811.1">
    <property type="nucleotide sequence ID" value="NZ_BMXY01000004.1"/>
</dbReference>
<dbReference type="InterPro" id="IPR002477">
    <property type="entry name" value="Peptidoglycan-bd-like"/>
</dbReference>
<feature type="region of interest" description="Disordered" evidence="5">
    <location>
        <begin position="643"/>
        <end position="668"/>
    </location>
</feature>
<dbReference type="Gene3D" id="1.10.101.10">
    <property type="entry name" value="PGBD-like superfamily/PGBD"/>
    <property type="match status" value="1"/>
</dbReference>
<keyword evidence="4" id="KW-0788">Thiol protease</keyword>
<dbReference type="PROSITE" id="PS51935">
    <property type="entry name" value="NLPC_P60"/>
    <property type="match status" value="1"/>
</dbReference>
<dbReference type="SUPFAM" id="SSF54001">
    <property type="entry name" value="Cysteine proteinases"/>
    <property type="match status" value="1"/>
</dbReference>
<keyword evidence="3" id="KW-0378">Hydrolase</keyword>
<evidence type="ECO:0000313" key="7">
    <source>
        <dbReference type="EMBL" id="GGZ69787.1"/>
    </source>
</evidence>
<dbReference type="EMBL" id="BMXY01000004">
    <property type="protein sequence ID" value="GGZ69787.1"/>
    <property type="molecule type" value="Genomic_DNA"/>
</dbReference>
<reference evidence="8" key="1">
    <citation type="journal article" date="2019" name="Int. J. Syst. Evol. Microbiol.">
        <title>The Global Catalogue of Microorganisms (GCM) 10K type strain sequencing project: providing services to taxonomists for standard genome sequencing and annotation.</title>
        <authorList>
            <consortium name="The Broad Institute Genomics Platform"/>
            <consortium name="The Broad Institute Genome Sequencing Center for Infectious Disease"/>
            <person name="Wu L."/>
            <person name="Ma J."/>
        </authorList>
    </citation>
    <scope>NUCLEOTIDE SEQUENCE [LARGE SCALE GENOMIC DNA]</scope>
    <source>
        <strain evidence="8">KCTC 22558</strain>
    </source>
</reference>
<evidence type="ECO:0000256" key="3">
    <source>
        <dbReference type="ARBA" id="ARBA00022801"/>
    </source>
</evidence>
<dbReference type="Pfam" id="PF20410">
    <property type="entry name" value="X-Tfes_XVIPCD"/>
    <property type="match status" value="1"/>
</dbReference>
<feature type="domain" description="NlpC/P60" evidence="6">
    <location>
        <begin position="239"/>
        <end position="415"/>
    </location>
</feature>
<sequence length="668" mass="72209">MPNSKAIDRHWEQNRELLAEAARNAGVDPGILVKIAGFESGFDTHARPISRSHPERNVIRQFDGTMALSSAYGLGQFTKDTWLDVIHRHGEKYGVANAARMTEEQANAPALRNDPRLQAAMLAEFTRENIARGRALGGPDPDANVYALHNLGSGDGPKFLEALRNNPRAPVTAVLSAKVIRGNPALYGDGNRTLEDAYRVMGAKMDDYASYAAALGALPPRQESVPPPMRHAAPAASDMQNRAAIYNEARLHFIDGRERFEYGRGDTGRRPNEGGDGRTDQSRNERDLDGDGRKGVDCSSFVWRGLRNAGYDVPAAAFTTRDLFNGRDVTPYARRHFDVVAADQARRPNGSLQRGDILMFKDKSGTGQHVGIFQGYDANGHIQFIGSQVSSGPALVTVRPGAYWDGHNQVIVGALRAKPEFHVRAPLHAQASATAGREHAATVQAERPAASVPRPAVPPADADGVLRHGEKGPAVSTLQQRLADLGYRGRDGKPLEVDGDFGDNTRFAVQAFQREHGLEGLGVAGRKTATALAGAELALLSHPSHPQHALYAQVLERVQAEERAKGIAPGPHSARIAGALAVECLREGITRVDRVELNRDITLVRGVQVSALRDEPGLNITTDAISTRQAAAQPMLESTEQLQQVAANREARQLDAQQRQAATPVLAQ</sequence>
<dbReference type="InterPro" id="IPR036366">
    <property type="entry name" value="PGBDSf"/>
</dbReference>
<dbReference type="Pfam" id="PF01471">
    <property type="entry name" value="PG_binding_1"/>
    <property type="match status" value="1"/>
</dbReference>
<dbReference type="Proteomes" id="UP000643403">
    <property type="component" value="Unassembled WGS sequence"/>
</dbReference>
<gene>
    <name evidence="7" type="ORF">GCM10008101_25010</name>
</gene>
<evidence type="ECO:0000256" key="1">
    <source>
        <dbReference type="ARBA" id="ARBA00007074"/>
    </source>
</evidence>
<keyword evidence="8" id="KW-1185">Reference proteome</keyword>
<dbReference type="InterPro" id="IPR023346">
    <property type="entry name" value="Lysozyme-like_dom_sf"/>
</dbReference>
<dbReference type="InterPro" id="IPR000064">
    <property type="entry name" value="NLP_P60_dom"/>
</dbReference>
<feature type="region of interest" description="Disordered" evidence="5">
    <location>
        <begin position="261"/>
        <end position="293"/>
    </location>
</feature>
<comment type="caution">
    <text evidence="7">The sequence shown here is derived from an EMBL/GenBank/DDBJ whole genome shotgun (WGS) entry which is preliminary data.</text>
</comment>
<evidence type="ECO:0000256" key="5">
    <source>
        <dbReference type="SAM" id="MobiDB-lite"/>
    </source>
</evidence>
<dbReference type="InterPro" id="IPR038765">
    <property type="entry name" value="Papain-like_cys_pep_sf"/>
</dbReference>
<evidence type="ECO:0000259" key="6">
    <source>
        <dbReference type="PROSITE" id="PS51935"/>
    </source>
</evidence>
<organism evidence="7 8">
    <name type="scientific">Cognatilysobacter xinjiangensis</name>
    <dbReference type="NCBI Taxonomy" id="546892"/>
    <lineage>
        <taxon>Bacteria</taxon>
        <taxon>Pseudomonadati</taxon>
        <taxon>Pseudomonadota</taxon>
        <taxon>Gammaproteobacteria</taxon>
        <taxon>Lysobacterales</taxon>
        <taxon>Lysobacteraceae</taxon>
        <taxon>Cognatilysobacter</taxon>
    </lineage>
</organism>
<dbReference type="Gene3D" id="3.90.1720.10">
    <property type="entry name" value="endopeptidase domain like (from Nostoc punctiforme)"/>
    <property type="match status" value="1"/>
</dbReference>
<evidence type="ECO:0000256" key="4">
    <source>
        <dbReference type="ARBA" id="ARBA00022807"/>
    </source>
</evidence>
<accession>A0ABQ3C5U9</accession>
<proteinExistence type="inferred from homology"/>
<dbReference type="Pfam" id="PF00877">
    <property type="entry name" value="NLPC_P60"/>
    <property type="match status" value="1"/>
</dbReference>
<keyword evidence="2" id="KW-0645">Protease</keyword>
<dbReference type="InterPro" id="IPR036365">
    <property type="entry name" value="PGBD-like_sf"/>
</dbReference>
<comment type="similarity">
    <text evidence="1">Belongs to the peptidase C40 family.</text>
</comment>
<dbReference type="Gene3D" id="1.10.530.10">
    <property type="match status" value="1"/>
</dbReference>
<protein>
    <submittedName>
        <fullName evidence="7">Lytic transglycosylase</fullName>
    </submittedName>
</protein>
<evidence type="ECO:0000313" key="8">
    <source>
        <dbReference type="Proteomes" id="UP000643403"/>
    </source>
</evidence>
<evidence type="ECO:0000256" key="2">
    <source>
        <dbReference type="ARBA" id="ARBA00022670"/>
    </source>
</evidence>
<dbReference type="SUPFAM" id="SSF47090">
    <property type="entry name" value="PGBD-like"/>
    <property type="match status" value="1"/>
</dbReference>
<dbReference type="InterPro" id="IPR046519">
    <property type="entry name" value="X-Tfes_XVIPCD"/>
</dbReference>
<dbReference type="SUPFAM" id="SSF53955">
    <property type="entry name" value="Lysozyme-like"/>
    <property type="match status" value="1"/>
</dbReference>